<accession>A0A6I6N3F9</accession>
<keyword evidence="1" id="KW-1133">Transmembrane helix</keyword>
<keyword evidence="1" id="KW-0472">Membrane</keyword>
<reference evidence="2 3" key="1">
    <citation type="submission" date="2019-12" db="EMBL/GenBank/DDBJ databases">
        <title>Streptomyces sp. strain T44 isolated from rhizosphere soil of Broussonetia papyrifera.</title>
        <authorList>
            <person name="Mo P."/>
        </authorList>
    </citation>
    <scope>NUCLEOTIDE SEQUENCE [LARGE SCALE GENOMIC DNA]</scope>
    <source>
        <strain evidence="2 3">T44</strain>
    </source>
</reference>
<evidence type="ECO:0000313" key="2">
    <source>
        <dbReference type="EMBL" id="QHA05974.1"/>
    </source>
</evidence>
<name>A0A6I6N3F9_9ACTN</name>
<feature type="transmembrane region" description="Helical" evidence="1">
    <location>
        <begin position="12"/>
        <end position="34"/>
    </location>
</feature>
<dbReference type="AlphaFoldDB" id="A0A6I6N3F9"/>
<sequence length="68" mass="7373">MNGQTGRSRWWYGLRGFAFVLLGGGLGAFTYGALTHRPGAMPWGGMFFGAVVCGVLGAAFPPRRRRPR</sequence>
<dbReference type="EMBL" id="CP047020">
    <property type="protein sequence ID" value="QHA05974.1"/>
    <property type="molecule type" value="Genomic_DNA"/>
</dbReference>
<keyword evidence="3" id="KW-1185">Reference proteome</keyword>
<evidence type="ECO:0000313" key="3">
    <source>
        <dbReference type="Proteomes" id="UP000436138"/>
    </source>
</evidence>
<dbReference type="Proteomes" id="UP000436138">
    <property type="component" value="Chromosome"/>
</dbReference>
<dbReference type="KEGG" id="sbro:GQF42_24180"/>
<keyword evidence="1" id="KW-0812">Transmembrane</keyword>
<feature type="transmembrane region" description="Helical" evidence="1">
    <location>
        <begin position="40"/>
        <end position="60"/>
    </location>
</feature>
<evidence type="ECO:0000256" key="1">
    <source>
        <dbReference type="SAM" id="Phobius"/>
    </source>
</evidence>
<dbReference type="RefSeq" id="WP_158923180.1">
    <property type="nucleotide sequence ID" value="NZ_CP047020.1"/>
</dbReference>
<protein>
    <submittedName>
        <fullName evidence="2">Uncharacterized protein</fullName>
    </submittedName>
</protein>
<proteinExistence type="predicted"/>
<organism evidence="2 3">
    <name type="scientific">Streptomyces broussonetiae</name>
    <dbReference type="NCBI Taxonomy" id="2686304"/>
    <lineage>
        <taxon>Bacteria</taxon>
        <taxon>Bacillati</taxon>
        <taxon>Actinomycetota</taxon>
        <taxon>Actinomycetes</taxon>
        <taxon>Kitasatosporales</taxon>
        <taxon>Streptomycetaceae</taxon>
        <taxon>Streptomyces</taxon>
    </lineage>
</organism>
<gene>
    <name evidence="2" type="ORF">GQF42_24180</name>
</gene>